<organism evidence="1 2">
    <name type="scientific">Hyphobacterium marinum</name>
    <dbReference type="NCBI Taxonomy" id="3116574"/>
    <lineage>
        <taxon>Bacteria</taxon>
        <taxon>Pseudomonadati</taxon>
        <taxon>Pseudomonadota</taxon>
        <taxon>Alphaproteobacteria</taxon>
        <taxon>Maricaulales</taxon>
        <taxon>Maricaulaceae</taxon>
        <taxon>Hyphobacterium</taxon>
    </lineage>
</organism>
<accession>A0ABU7LVA5</accession>
<comment type="caution">
    <text evidence="1">The sequence shown here is derived from an EMBL/GenBank/DDBJ whole genome shotgun (WGS) entry which is preliminary data.</text>
</comment>
<reference evidence="1 2" key="1">
    <citation type="submission" date="2024-01" db="EMBL/GenBank/DDBJ databases">
        <title>Hyphobacterium bacterium isolated from marine sediment.</title>
        <authorList>
            <person name="Zhao S."/>
        </authorList>
    </citation>
    <scope>NUCLEOTIDE SEQUENCE [LARGE SCALE GENOMIC DNA]</scope>
    <source>
        <strain evidence="1 2">Y60-23</strain>
    </source>
</reference>
<dbReference type="PROSITE" id="PS51257">
    <property type="entry name" value="PROKAR_LIPOPROTEIN"/>
    <property type="match status" value="1"/>
</dbReference>
<proteinExistence type="predicted"/>
<dbReference type="EMBL" id="JAZDRO010000001">
    <property type="protein sequence ID" value="MEE2565475.1"/>
    <property type="molecule type" value="Genomic_DNA"/>
</dbReference>
<evidence type="ECO:0000313" key="1">
    <source>
        <dbReference type="EMBL" id="MEE2565475.1"/>
    </source>
</evidence>
<evidence type="ECO:0008006" key="3">
    <source>
        <dbReference type="Google" id="ProtNLM"/>
    </source>
</evidence>
<protein>
    <recommendedName>
        <fullName evidence="3">Lipoprotein SmpA/OmlA domain-containing protein</fullName>
    </recommendedName>
</protein>
<dbReference type="RefSeq" id="WP_330195010.1">
    <property type="nucleotide sequence ID" value="NZ_JAZDRO010000001.1"/>
</dbReference>
<evidence type="ECO:0000313" key="2">
    <source>
        <dbReference type="Proteomes" id="UP001310692"/>
    </source>
</evidence>
<sequence length="143" mass="16201">MRTLILITATAGLLAACATTEGYRQRTASYIGAHGDTLLVEMGPPVMQDTLSDGSEVWTYYREEEHSSGGYNRPVTRTRTVQYRDEDGEVHTRTESYTDYVYEPPRYWTSECETRFIIDQAGFVTDFRFEGNGCVAPEIDETS</sequence>
<keyword evidence="2" id="KW-1185">Reference proteome</keyword>
<name>A0ABU7LVA5_9PROT</name>
<dbReference type="Proteomes" id="UP001310692">
    <property type="component" value="Unassembled WGS sequence"/>
</dbReference>
<gene>
    <name evidence="1" type="ORF">V0U35_02185</name>
</gene>